<keyword evidence="1" id="KW-0812">Transmembrane</keyword>
<comment type="caution">
    <text evidence="3">The sequence shown here is derived from an EMBL/GenBank/DDBJ whole genome shotgun (WGS) entry which is preliminary data.</text>
</comment>
<dbReference type="InterPro" id="IPR042295">
    <property type="entry name" value="NarX-like_N_sf"/>
</dbReference>
<dbReference type="SUPFAM" id="SSF158472">
    <property type="entry name" value="HAMP domain-like"/>
    <property type="match status" value="1"/>
</dbReference>
<dbReference type="Gene3D" id="6.10.340.10">
    <property type="match status" value="1"/>
</dbReference>
<name>A0A7Y0N2K9_VIBAL</name>
<keyword evidence="1" id="KW-0472">Membrane</keyword>
<dbReference type="CDD" id="cd06225">
    <property type="entry name" value="HAMP"/>
    <property type="match status" value="1"/>
</dbReference>
<evidence type="ECO:0000259" key="2">
    <source>
        <dbReference type="PROSITE" id="PS50885"/>
    </source>
</evidence>
<feature type="transmembrane region" description="Helical" evidence="1">
    <location>
        <begin position="77"/>
        <end position="99"/>
    </location>
</feature>
<dbReference type="GO" id="GO:0007165">
    <property type="term" value="P:signal transduction"/>
    <property type="evidence" value="ECO:0007669"/>
    <property type="project" value="InterPro"/>
</dbReference>
<dbReference type="EMBL" id="JABCMA010000503">
    <property type="protein sequence ID" value="NMR77180.1"/>
    <property type="molecule type" value="Genomic_DNA"/>
</dbReference>
<reference evidence="3 4" key="1">
    <citation type="submission" date="2020-04" db="EMBL/GenBank/DDBJ databases">
        <title>Whole-genome sequencing of Vibrio spp. from China reveals different genetic environments of blaCTX-M-14 among diverse lineages.</title>
        <authorList>
            <person name="Zheng Z."/>
            <person name="Ye L."/>
            <person name="Chen S."/>
        </authorList>
    </citation>
    <scope>NUCLEOTIDE SEQUENCE [LARGE SCALE GENOMIC DNA]</scope>
    <source>
        <strain evidence="3 4">Vb1636</strain>
    </source>
</reference>
<dbReference type="GO" id="GO:0016020">
    <property type="term" value="C:membrane"/>
    <property type="evidence" value="ECO:0007669"/>
    <property type="project" value="InterPro"/>
</dbReference>
<feature type="non-terminal residue" evidence="3">
    <location>
        <position position="1"/>
    </location>
</feature>
<keyword evidence="1" id="KW-1133">Transmembrane helix</keyword>
<proteinExistence type="predicted"/>
<feature type="domain" description="HAMP" evidence="2">
    <location>
        <begin position="101"/>
        <end position="153"/>
    </location>
</feature>
<dbReference type="RefSeq" id="WP_169629633.1">
    <property type="nucleotide sequence ID" value="NZ_JABCMA010000503.1"/>
</dbReference>
<evidence type="ECO:0000256" key="1">
    <source>
        <dbReference type="SAM" id="Phobius"/>
    </source>
</evidence>
<organism evidence="3 4">
    <name type="scientific">Vibrio alginolyticus</name>
    <dbReference type="NCBI Taxonomy" id="663"/>
    <lineage>
        <taxon>Bacteria</taxon>
        <taxon>Pseudomonadati</taxon>
        <taxon>Pseudomonadota</taxon>
        <taxon>Gammaproteobacteria</taxon>
        <taxon>Vibrionales</taxon>
        <taxon>Vibrionaceae</taxon>
        <taxon>Vibrio</taxon>
    </lineage>
</organism>
<dbReference type="PROSITE" id="PS50885">
    <property type="entry name" value="HAMP"/>
    <property type="match status" value="1"/>
</dbReference>
<evidence type="ECO:0000313" key="4">
    <source>
        <dbReference type="Proteomes" id="UP000565155"/>
    </source>
</evidence>
<sequence length="196" mass="22598">FEHSIYSSSMKALQHWSVPEDITHDYYRLIMRWHELKSVLRGEDPSQYQLLVAGFVQQIDDFVFKLQNFSEQKLINLAWIGGLGLGGILCASMFVVHFIRLEVVRPLRALVFASERIKNRSFDINLAVSSDNEMGILTRTFNRMATDLGKLYRGLEQAVDEKTRKLQHANQSLEVLYDSSKELTASRINQDNFQAI</sequence>
<dbReference type="Proteomes" id="UP000565155">
    <property type="component" value="Unassembled WGS sequence"/>
</dbReference>
<evidence type="ECO:0000313" key="3">
    <source>
        <dbReference type="EMBL" id="NMR77180.1"/>
    </source>
</evidence>
<dbReference type="AlphaFoldDB" id="A0A7Y0N2K9"/>
<protein>
    <submittedName>
        <fullName evidence="3">HAMP domain-containing protein</fullName>
    </submittedName>
</protein>
<dbReference type="Pfam" id="PF00672">
    <property type="entry name" value="HAMP"/>
    <property type="match status" value="1"/>
</dbReference>
<dbReference type="InterPro" id="IPR003660">
    <property type="entry name" value="HAMP_dom"/>
</dbReference>
<dbReference type="SMART" id="SM00304">
    <property type="entry name" value="HAMP"/>
    <property type="match status" value="1"/>
</dbReference>
<gene>
    <name evidence="3" type="ORF">HKB35_26740</name>
</gene>
<accession>A0A7Y0N2K9</accession>
<feature type="non-terminal residue" evidence="3">
    <location>
        <position position="196"/>
    </location>
</feature>
<dbReference type="Gene3D" id="1.20.120.960">
    <property type="entry name" value="Histidine kinase NarX, sensor domain"/>
    <property type="match status" value="1"/>
</dbReference>